<evidence type="ECO:0000313" key="4">
    <source>
        <dbReference type="Proteomes" id="UP000240760"/>
    </source>
</evidence>
<protein>
    <recommendedName>
        <fullName evidence="5">HFB protein</fullName>
    </recommendedName>
</protein>
<feature type="compositionally biased region" description="Low complexity" evidence="1">
    <location>
        <begin position="136"/>
        <end position="173"/>
    </location>
</feature>
<evidence type="ECO:0008006" key="5">
    <source>
        <dbReference type="Google" id="ProtNLM"/>
    </source>
</evidence>
<dbReference type="STRING" id="983965.A0A2T4CD73"/>
<organism evidence="3 4">
    <name type="scientific">Trichoderma longibrachiatum ATCC 18648</name>
    <dbReference type="NCBI Taxonomy" id="983965"/>
    <lineage>
        <taxon>Eukaryota</taxon>
        <taxon>Fungi</taxon>
        <taxon>Dikarya</taxon>
        <taxon>Ascomycota</taxon>
        <taxon>Pezizomycotina</taxon>
        <taxon>Sordariomycetes</taxon>
        <taxon>Hypocreomycetidae</taxon>
        <taxon>Hypocreales</taxon>
        <taxon>Hypocreaceae</taxon>
        <taxon>Trichoderma</taxon>
    </lineage>
</organism>
<sequence>MRFSIVLSGLFAALAAAQTSSSAAQAPSGTQSLSPAQASQVACIKACKAGDVNCQAHCIAVPSPDQSQVNATTQCVAKCPQGNGSAAQTQIYKTCIDKCINDHYFVTSEGTPQATGAPGNDHQASGTATDSAAAPTGTDSSATDSESTGTATGTATSSVTKTVTSTGTSSASASATTNAAPAIIASGGALMGVVAALLAL</sequence>
<evidence type="ECO:0000256" key="1">
    <source>
        <dbReference type="SAM" id="MobiDB-lite"/>
    </source>
</evidence>
<feature type="chain" id="PRO_5015703548" description="HFB protein" evidence="2">
    <location>
        <begin position="18"/>
        <end position="200"/>
    </location>
</feature>
<dbReference type="EMBL" id="KZ679128">
    <property type="protein sequence ID" value="PTB79521.1"/>
    <property type="molecule type" value="Genomic_DNA"/>
</dbReference>
<keyword evidence="2" id="KW-0732">Signal</keyword>
<dbReference type="OrthoDB" id="5597238at2759"/>
<name>A0A2T4CD73_TRILO</name>
<evidence type="ECO:0000313" key="3">
    <source>
        <dbReference type="EMBL" id="PTB79521.1"/>
    </source>
</evidence>
<keyword evidence="4" id="KW-1185">Reference proteome</keyword>
<accession>A0A2T4CD73</accession>
<reference evidence="3 4" key="1">
    <citation type="submission" date="2016-07" db="EMBL/GenBank/DDBJ databases">
        <title>Multiple horizontal gene transfer events from other fungi enriched the ability of initially mycotrophic Trichoderma (Ascomycota) to feed on dead plant biomass.</title>
        <authorList>
            <consortium name="DOE Joint Genome Institute"/>
            <person name="Aerts A."/>
            <person name="Atanasova L."/>
            <person name="Chenthamara K."/>
            <person name="Zhang J."/>
            <person name="Grujic M."/>
            <person name="Henrissat B."/>
            <person name="Kuo A."/>
            <person name="Salamov A."/>
            <person name="Lipzen A."/>
            <person name="Labutti K."/>
            <person name="Barry K."/>
            <person name="Miao Y."/>
            <person name="Rahimi M.J."/>
            <person name="Shen Q."/>
            <person name="Grigoriev I.V."/>
            <person name="Kubicek C.P."/>
            <person name="Druzhinina I.S."/>
        </authorList>
    </citation>
    <scope>NUCLEOTIDE SEQUENCE [LARGE SCALE GENOMIC DNA]</scope>
    <source>
        <strain evidence="3 4">ATCC 18648</strain>
    </source>
</reference>
<feature type="region of interest" description="Disordered" evidence="1">
    <location>
        <begin position="110"/>
        <end position="173"/>
    </location>
</feature>
<proteinExistence type="predicted"/>
<evidence type="ECO:0000256" key="2">
    <source>
        <dbReference type="SAM" id="SignalP"/>
    </source>
</evidence>
<gene>
    <name evidence="3" type="ORF">M440DRAFT_1326581</name>
</gene>
<dbReference type="AlphaFoldDB" id="A0A2T4CD73"/>
<dbReference type="Proteomes" id="UP000240760">
    <property type="component" value="Unassembled WGS sequence"/>
</dbReference>
<feature type="signal peptide" evidence="2">
    <location>
        <begin position="1"/>
        <end position="17"/>
    </location>
</feature>